<dbReference type="Pfam" id="PF03772">
    <property type="entry name" value="Competence"/>
    <property type="match status" value="1"/>
</dbReference>
<dbReference type="PANTHER" id="PTHR30619">
    <property type="entry name" value="DNA INTERNALIZATION/COMPETENCE PROTEIN COMEC/REC2"/>
    <property type="match status" value="1"/>
</dbReference>
<feature type="domain" description="ComEC/Rec2-related protein" evidence="8">
    <location>
        <begin position="243"/>
        <end position="528"/>
    </location>
</feature>
<feature type="transmembrane region" description="Helical" evidence="7">
    <location>
        <begin position="439"/>
        <end position="459"/>
    </location>
</feature>
<feature type="transmembrane region" description="Helical" evidence="7">
    <location>
        <begin position="375"/>
        <end position="392"/>
    </location>
</feature>
<evidence type="ECO:0000256" key="4">
    <source>
        <dbReference type="ARBA" id="ARBA00022989"/>
    </source>
</evidence>
<feature type="transmembrane region" description="Helical" evidence="7">
    <location>
        <begin position="511"/>
        <end position="527"/>
    </location>
</feature>
<feature type="transmembrane region" description="Helical" evidence="7">
    <location>
        <begin position="350"/>
        <end position="369"/>
    </location>
</feature>
<feature type="transmembrane region" description="Helical" evidence="7">
    <location>
        <begin position="51"/>
        <end position="67"/>
    </location>
</feature>
<feature type="transmembrane region" description="Helical" evidence="7">
    <location>
        <begin position="534"/>
        <end position="554"/>
    </location>
</feature>
<evidence type="ECO:0000256" key="1">
    <source>
        <dbReference type="ARBA" id="ARBA00004651"/>
    </source>
</evidence>
<dbReference type="InterPro" id="IPR004477">
    <property type="entry name" value="ComEC_N"/>
</dbReference>
<evidence type="ECO:0000256" key="3">
    <source>
        <dbReference type="ARBA" id="ARBA00022692"/>
    </source>
</evidence>
<gene>
    <name evidence="10" type="ORF">ENW48_05650</name>
</gene>
<sequence length="794" mass="86631">MGSLKVEAGQVPPESKGTHSAWKRPLFPVVLALMGGLVAGAWGFKAPGNGLLWVSALFWVFLAGLYLARQSFWFLPLFFFAVLGAGFYHSSLTPRFYSGHVASLPLGEELVLAGRLARPSRVTSEETRLFFRAEAWKGPRGWERLEGLVLLHTAPFTPPPVGTRLVVRGKLREFRDPKNPGAPNRTRQWAAEGVFRRMYLRDPGHLVLLGSRESISLAERLRGGVRRLLAQMPLYPRAIYLSMLLGDQGEVTPEMRENLARTGTSHILVINGMHLGAVAAVTYFGVFWLLRRFPWLLLRVNALKLATLAAVVPVVGYAHLAGGSPSTQRAEIMVLAYLFLVFLGRPREIWSGLALAALVILVLSPLRLFSVSFQLSFAAVAGILYLVPQWFKTKGTPFAEGNGRVWLARLGRWAREALAVSGAASLATAPLVAHHFQVVSLYGFLVNLAVIPLVLMAALPLGEMAVLAEAAALTPLARLFLTVGEIPVTLGYTLISWVARLPGSGLAVPTPSWTQIILLYSLVLFLFPRHRRWWTWVGTALTVSALIVSISLPLRQPAKACEITVLDSNSGLAGLVVAPSGQRLVVSAAWPTPPGWEGGGPGPLPGYLNWRQFRRLDALVALELNPRNVLELLALVKHFQVGGLWWQGPRPTGMAVTLMNLLGDAGRPAQDLGQMKSPLRLGEVSLEFVRLAPVQKMALKVESAGRQVLILPPLRHGTEGGKGPPLSELEALIAPESLPLELLPRFPAKNLIFYGAREAETLPPTGTLSVFYTRQGLVTLHLAQDGATITQWRP</sequence>
<feature type="transmembrane region" description="Helical" evidence="7">
    <location>
        <begin position="302"/>
        <end position="320"/>
    </location>
</feature>
<dbReference type="NCBIfam" id="TIGR00360">
    <property type="entry name" value="ComEC_N-term"/>
    <property type="match status" value="1"/>
</dbReference>
<keyword evidence="2" id="KW-1003">Cell membrane</keyword>
<accession>A0A7C5EQY2</accession>
<dbReference type="InterPro" id="IPR052159">
    <property type="entry name" value="Competence_DNA_uptake"/>
</dbReference>
<evidence type="ECO:0000256" key="2">
    <source>
        <dbReference type="ARBA" id="ARBA00022475"/>
    </source>
</evidence>
<feature type="transmembrane region" description="Helical" evidence="7">
    <location>
        <begin position="326"/>
        <end position="343"/>
    </location>
</feature>
<dbReference type="AlphaFoldDB" id="A0A7C5EQY2"/>
<keyword evidence="3 7" id="KW-0812">Transmembrane</keyword>
<feature type="transmembrane region" description="Helical" evidence="7">
    <location>
        <begin position="26"/>
        <end position="44"/>
    </location>
</feature>
<evidence type="ECO:0000259" key="8">
    <source>
        <dbReference type="Pfam" id="PF03772"/>
    </source>
</evidence>
<dbReference type="InterPro" id="IPR025405">
    <property type="entry name" value="DUF4131"/>
</dbReference>
<protein>
    <submittedName>
        <fullName evidence="10">ComEC family competence protein</fullName>
    </submittedName>
</protein>
<evidence type="ECO:0000313" key="10">
    <source>
        <dbReference type="EMBL" id="HGZ11683.1"/>
    </source>
</evidence>
<dbReference type="EMBL" id="DTKJ01000040">
    <property type="protein sequence ID" value="HGZ11683.1"/>
    <property type="molecule type" value="Genomic_DNA"/>
</dbReference>
<feature type="region of interest" description="Disordered" evidence="6">
    <location>
        <begin position="1"/>
        <end position="20"/>
    </location>
</feature>
<evidence type="ECO:0000256" key="5">
    <source>
        <dbReference type="ARBA" id="ARBA00023136"/>
    </source>
</evidence>
<feature type="transmembrane region" description="Helical" evidence="7">
    <location>
        <begin position="266"/>
        <end position="290"/>
    </location>
</feature>
<evidence type="ECO:0000259" key="9">
    <source>
        <dbReference type="Pfam" id="PF13567"/>
    </source>
</evidence>
<evidence type="ECO:0000256" key="6">
    <source>
        <dbReference type="SAM" id="MobiDB-lite"/>
    </source>
</evidence>
<comment type="caution">
    <text evidence="10">The sequence shown here is derived from an EMBL/GenBank/DDBJ whole genome shotgun (WGS) entry which is preliminary data.</text>
</comment>
<dbReference type="Pfam" id="PF13567">
    <property type="entry name" value="DUF4131"/>
    <property type="match status" value="1"/>
</dbReference>
<reference evidence="10" key="1">
    <citation type="journal article" date="2020" name="mSystems">
        <title>Genome- and Community-Level Interaction Insights into Carbon Utilization and Element Cycling Functions of Hydrothermarchaeota in Hydrothermal Sediment.</title>
        <authorList>
            <person name="Zhou Z."/>
            <person name="Liu Y."/>
            <person name="Xu W."/>
            <person name="Pan J."/>
            <person name="Luo Z.H."/>
            <person name="Li M."/>
        </authorList>
    </citation>
    <scope>NUCLEOTIDE SEQUENCE [LARGE SCALE GENOMIC DNA]</scope>
    <source>
        <strain evidence="10">SpSt-853</strain>
    </source>
</reference>
<dbReference type="PANTHER" id="PTHR30619:SF1">
    <property type="entry name" value="RECOMBINATION PROTEIN 2"/>
    <property type="match status" value="1"/>
</dbReference>
<feature type="transmembrane region" description="Helical" evidence="7">
    <location>
        <begin position="479"/>
        <end position="499"/>
    </location>
</feature>
<proteinExistence type="predicted"/>
<feature type="domain" description="DUF4131" evidence="9">
    <location>
        <begin position="50"/>
        <end position="203"/>
    </location>
</feature>
<dbReference type="GO" id="GO:0005886">
    <property type="term" value="C:plasma membrane"/>
    <property type="evidence" value="ECO:0007669"/>
    <property type="project" value="UniProtKB-SubCell"/>
</dbReference>
<name>A0A7C5EQY2_9BACT</name>
<organism evidence="10">
    <name type="scientific">Desulfobacca acetoxidans</name>
    <dbReference type="NCBI Taxonomy" id="60893"/>
    <lineage>
        <taxon>Bacteria</taxon>
        <taxon>Pseudomonadati</taxon>
        <taxon>Thermodesulfobacteriota</taxon>
        <taxon>Desulfobaccia</taxon>
        <taxon>Desulfobaccales</taxon>
        <taxon>Desulfobaccaceae</taxon>
        <taxon>Desulfobacca</taxon>
    </lineage>
</organism>
<keyword evidence="5 7" id="KW-0472">Membrane</keyword>
<evidence type="ECO:0000256" key="7">
    <source>
        <dbReference type="SAM" id="Phobius"/>
    </source>
</evidence>
<keyword evidence="4 7" id="KW-1133">Transmembrane helix</keyword>
<comment type="subcellular location">
    <subcellularLocation>
        <location evidence="1">Cell membrane</location>
        <topology evidence="1">Multi-pass membrane protein</topology>
    </subcellularLocation>
</comment>